<comment type="caution">
    <text evidence="1">The sequence shown here is derived from an EMBL/GenBank/DDBJ whole genome shotgun (WGS) entry which is preliminary data.</text>
</comment>
<accession>A0ABP7VXH0</accession>
<dbReference type="EMBL" id="BAABCT010000006">
    <property type="protein sequence ID" value="GAA4076174.1"/>
    <property type="molecule type" value="Genomic_DNA"/>
</dbReference>
<evidence type="ECO:0000313" key="1">
    <source>
        <dbReference type="EMBL" id="GAA4076174.1"/>
    </source>
</evidence>
<evidence type="ECO:0000313" key="2">
    <source>
        <dbReference type="Proteomes" id="UP001500367"/>
    </source>
</evidence>
<evidence type="ECO:0008006" key="3">
    <source>
        <dbReference type="Google" id="ProtNLM"/>
    </source>
</evidence>
<dbReference type="Gene3D" id="3.90.550.10">
    <property type="entry name" value="Spore Coat Polysaccharide Biosynthesis Protein SpsA, Chain A"/>
    <property type="match status" value="1"/>
</dbReference>
<protein>
    <recommendedName>
        <fullName evidence="3">Glycosyltransferase 2-like domain-containing protein</fullName>
    </recommendedName>
</protein>
<dbReference type="InterPro" id="IPR029044">
    <property type="entry name" value="Nucleotide-diphossugar_trans"/>
</dbReference>
<dbReference type="RefSeq" id="WP_344816805.1">
    <property type="nucleotide sequence ID" value="NZ_BAABCT010000006.1"/>
</dbReference>
<dbReference type="SUPFAM" id="SSF53448">
    <property type="entry name" value="Nucleotide-diphospho-sugar transferases"/>
    <property type="match status" value="1"/>
</dbReference>
<sequence>MRIGINPEKNNKEIELNNYHRIVIPVYIPHFEGYFAQAFTVFKLCIESLLLTVHSKTRITIYNNNCHADVKEYIDQKYSESELIDQVFHSKENLGKINAILASVKGNLEPLITITDSDVFFKQNWQKAMEDLMIDFPQAGMICPVPNSKAVSQFVKNNWYFGLFKSKLKFEPVSDPQAMIRFDDSLGNAKSLLKPIHLEKYLVIYNKKKNAKAVMGGGHFVATLRREVFDKGTNEPAFIKIVGGVENKFIDIPNEEMGFLRISTVDNYAFHMGNSIEDWMHDELALLKKEQTMPQHSSSDFKAKPISKIGRTIGFIIQKLIARNTTIKLKVLNFLGLNSKDF</sequence>
<dbReference type="Proteomes" id="UP001500367">
    <property type="component" value="Unassembled WGS sequence"/>
</dbReference>
<name>A0ABP7VXH0_9FLAO</name>
<reference evidence="2" key="1">
    <citation type="journal article" date="2019" name="Int. J. Syst. Evol. Microbiol.">
        <title>The Global Catalogue of Microorganisms (GCM) 10K type strain sequencing project: providing services to taxonomists for standard genome sequencing and annotation.</title>
        <authorList>
            <consortium name="The Broad Institute Genomics Platform"/>
            <consortium name="The Broad Institute Genome Sequencing Center for Infectious Disease"/>
            <person name="Wu L."/>
            <person name="Ma J."/>
        </authorList>
    </citation>
    <scope>NUCLEOTIDE SEQUENCE [LARGE SCALE GENOMIC DNA]</scope>
    <source>
        <strain evidence="2">JCM 17069</strain>
    </source>
</reference>
<gene>
    <name evidence="1" type="ORF">GCM10022389_22480</name>
</gene>
<proteinExistence type="predicted"/>
<keyword evidence="2" id="KW-1185">Reference proteome</keyword>
<organism evidence="1 2">
    <name type="scientific">Flavobacterium cheonanense</name>
    <dbReference type="NCBI Taxonomy" id="706183"/>
    <lineage>
        <taxon>Bacteria</taxon>
        <taxon>Pseudomonadati</taxon>
        <taxon>Bacteroidota</taxon>
        <taxon>Flavobacteriia</taxon>
        <taxon>Flavobacteriales</taxon>
        <taxon>Flavobacteriaceae</taxon>
        <taxon>Flavobacterium</taxon>
    </lineage>
</organism>